<dbReference type="InterPro" id="IPR022634">
    <property type="entry name" value="DNA_polIII_beta_N"/>
</dbReference>
<comment type="subunit">
    <text evidence="10">Forms a ring-shaped head-to-tail homodimer around DNA.</text>
</comment>
<keyword evidence="8 10" id="KW-0239">DNA-directed DNA polymerase</keyword>
<feature type="domain" description="DNA polymerase III beta sliding clamp C-terminal" evidence="13">
    <location>
        <begin position="246"/>
        <end position="364"/>
    </location>
</feature>
<keyword evidence="5 10" id="KW-0808">Transferase</keyword>
<feature type="domain" description="DNA polymerase III beta sliding clamp central" evidence="12">
    <location>
        <begin position="131"/>
        <end position="243"/>
    </location>
</feature>
<evidence type="ECO:0000256" key="4">
    <source>
        <dbReference type="ARBA" id="ARBA00022490"/>
    </source>
</evidence>
<evidence type="ECO:0000256" key="7">
    <source>
        <dbReference type="ARBA" id="ARBA00022705"/>
    </source>
</evidence>
<keyword evidence="4 10" id="KW-0963">Cytoplasm</keyword>
<proteinExistence type="inferred from homology"/>
<keyword evidence="6 10" id="KW-0548">Nucleotidyltransferase</keyword>
<comment type="subcellular location">
    <subcellularLocation>
        <location evidence="1 10">Cytoplasm</location>
    </subcellularLocation>
</comment>
<dbReference type="GO" id="GO:0003677">
    <property type="term" value="F:DNA binding"/>
    <property type="evidence" value="ECO:0007669"/>
    <property type="project" value="UniProtKB-UniRule"/>
</dbReference>
<comment type="similarity">
    <text evidence="2 10">Belongs to the beta sliding clamp family.</text>
</comment>
<evidence type="ECO:0000313" key="15">
    <source>
        <dbReference type="Proteomes" id="UP000298773"/>
    </source>
</evidence>
<dbReference type="Proteomes" id="UP000298773">
    <property type="component" value="Chromosome"/>
</dbReference>
<dbReference type="NCBIfam" id="TIGR00663">
    <property type="entry name" value="dnan"/>
    <property type="match status" value="1"/>
</dbReference>
<keyword evidence="7 10" id="KW-0235">DNA replication</keyword>
<dbReference type="GO" id="GO:0005737">
    <property type="term" value="C:cytoplasm"/>
    <property type="evidence" value="ECO:0007669"/>
    <property type="project" value="UniProtKB-SubCell"/>
</dbReference>
<accession>A0A4D6XYT1</accession>
<dbReference type="GO" id="GO:0003887">
    <property type="term" value="F:DNA-directed DNA polymerase activity"/>
    <property type="evidence" value="ECO:0007669"/>
    <property type="project" value="UniProtKB-UniRule"/>
</dbReference>
<evidence type="ECO:0000256" key="2">
    <source>
        <dbReference type="ARBA" id="ARBA00010752"/>
    </source>
</evidence>
<dbReference type="GO" id="GO:0008408">
    <property type="term" value="F:3'-5' exonuclease activity"/>
    <property type="evidence" value="ECO:0007669"/>
    <property type="project" value="InterPro"/>
</dbReference>
<dbReference type="Pfam" id="PF00712">
    <property type="entry name" value="DNA_pol3_beta"/>
    <property type="match status" value="1"/>
</dbReference>
<dbReference type="AlphaFoldDB" id="A0A4D6XYT1"/>
<evidence type="ECO:0000256" key="1">
    <source>
        <dbReference type="ARBA" id="ARBA00004496"/>
    </source>
</evidence>
<protein>
    <recommendedName>
        <fullName evidence="3 10">Beta sliding clamp</fullName>
    </recommendedName>
</protein>
<dbReference type="InterPro" id="IPR022637">
    <property type="entry name" value="DNA_polIII_beta_cen"/>
</dbReference>
<dbReference type="GO" id="GO:0009360">
    <property type="term" value="C:DNA polymerase III complex"/>
    <property type="evidence" value="ECO:0007669"/>
    <property type="project" value="InterPro"/>
</dbReference>
<comment type="function">
    <text evidence="10">Confers DNA tethering and processivity to DNA polymerases and other proteins. Acts as a clamp, forming a ring around DNA (a reaction catalyzed by the clamp-loading complex) which diffuses in an ATP-independent manner freely and bidirectionally along dsDNA. Initially characterized for its ability to contact the catalytic subunit of DNA polymerase III (Pol III), a complex, multichain enzyme responsible for most of the replicative synthesis in bacteria; Pol III exhibits 3'-5' exonuclease proofreading activity. The beta chain is required for initiation of replication as well as for processivity of DNA replication.</text>
</comment>
<evidence type="ECO:0000259" key="13">
    <source>
        <dbReference type="Pfam" id="PF02768"/>
    </source>
</evidence>
<dbReference type="Gene3D" id="3.70.10.10">
    <property type="match status" value="1"/>
</dbReference>
<dbReference type="InterPro" id="IPR046938">
    <property type="entry name" value="DNA_clamp_sf"/>
</dbReference>
<evidence type="ECO:0000256" key="8">
    <source>
        <dbReference type="ARBA" id="ARBA00022932"/>
    </source>
</evidence>
<dbReference type="PANTHER" id="PTHR30478:SF0">
    <property type="entry name" value="BETA SLIDING CLAMP"/>
    <property type="match status" value="1"/>
</dbReference>
<reference evidence="14 15" key="2">
    <citation type="submission" date="2019-05" db="EMBL/GenBank/DDBJ databases">
        <title>Genome evolution of the obligate endosymbiont Buchnera aphidicola.</title>
        <authorList>
            <person name="Moran N.A."/>
        </authorList>
    </citation>
    <scope>NUCLEOTIDE SEQUENCE [LARGE SCALE GENOMIC DNA]</scope>
    <source>
        <strain evidence="14 15">Hta</strain>
    </source>
</reference>
<dbReference type="Gene3D" id="3.10.150.10">
    <property type="entry name" value="DNA Polymerase III, subunit A, domain 2"/>
    <property type="match status" value="1"/>
</dbReference>
<evidence type="ECO:0000259" key="12">
    <source>
        <dbReference type="Pfam" id="PF02767"/>
    </source>
</evidence>
<name>A0A4D6XYT1_9GAMM</name>
<sequence length="366" mass="42003">MKFYIQSNSLSKYLQKTNRLIVKNVSNPILENILITIHNGILSLTTTNLEIELIVNIKISTKHTPGSTTVSGRKLLDICRHSLESSEIKIEAKENKMYITSCNSKYILNTLPSNTFPNHNDVSYISEFFIYSDVLKNMIKKTKFSMGKEDVRYYLNGVLLEKKNISLYIVGTDGYRLGVSKISLDKNINPFSIIIPRAAVIELYKLLNVKKQLIHVLISKNNIRIHIEELIFTAQLISGEYPDYQSILMQNKQYSVLLNQALLKKSLLRVSILANKNFCGIEINIKNNRFEVLSDNQEQERAEDSFDINYCGKNIDISINVYYILDILNTVDSENILFTFNDANNAIHIAAENDDKTLYVIMLLRR</sequence>
<evidence type="ECO:0000256" key="10">
    <source>
        <dbReference type="PIRNR" id="PIRNR000804"/>
    </source>
</evidence>
<evidence type="ECO:0000256" key="9">
    <source>
        <dbReference type="ARBA" id="ARBA00023125"/>
    </source>
</evidence>
<gene>
    <name evidence="14" type="ORF">D9V69_00055</name>
</gene>
<evidence type="ECO:0000313" key="14">
    <source>
        <dbReference type="EMBL" id="QCI21347.1"/>
    </source>
</evidence>
<dbReference type="PIRSF" id="PIRSF000804">
    <property type="entry name" value="DNA_pol_III_b"/>
    <property type="match status" value="1"/>
</dbReference>
<reference evidence="14 15" key="1">
    <citation type="submission" date="2018-12" db="EMBL/GenBank/DDBJ databases">
        <authorList>
            <person name="Chong R.A."/>
        </authorList>
    </citation>
    <scope>NUCLEOTIDE SEQUENCE [LARGE SCALE GENOMIC DNA]</scope>
    <source>
        <strain evidence="14 15">Hta</strain>
    </source>
</reference>
<dbReference type="OrthoDB" id="8421503at2"/>
<organism evidence="14 15">
    <name type="scientific">Buchnera aphidicola</name>
    <name type="common">Hyadaphis tataricae</name>
    <dbReference type="NCBI Taxonomy" id="1241859"/>
    <lineage>
        <taxon>Bacteria</taxon>
        <taxon>Pseudomonadati</taxon>
        <taxon>Pseudomonadota</taxon>
        <taxon>Gammaproteobacteria</taxon>
        <taxon>Enterobacterales</taxon>
        <taxon>Erwiniaceae</taxon>
        <taxon>Buchnera</taxon>
    </lineage>
</organism>
<dbReference type="EMBL" id="CP034873">
    <property type="protein sequence ID" value="QCI21347.1"/>
    <property type="molecule type" value="Genomic_DNA"/>
</dbReference>
<feature type="domain" description="DNA polymerase III beta sliding clamp N-terminal" evidence="11">
    <location>
        <begin position="1"/>
        <end position="118"/>
    </location>
</feature>
<dbReference type="SMART" id="SM00480">
    <property type="entry name" value="POL3Bc"/>
    <property type="match status" value="1"/>
</dbReference>
<dbReference type="RefSeq" id="WP_158356319.1">
    <property type="nucleotide sequence ID" value="NZ_CP034873.1"/>
</dbReference>
<dbReference type="InterPro" id="IPR001001">
    <property type="entry name" value="DNA_polIII_beta"/>
</dbReference>
<evidence type="ECO:0000259" key="11">
    <source>
        <dbReference type="Pfam" id="PF00712"/>
    </source>
</evidence>
<evidence type="ECO:0000256" key="5">
    <source>
        <dbReference type="ARBA" id="ARBA00022679"/>
    </source>
</evidence>
<dbReference type="Pfam" id="PF02767">
    <property type="entry name" value="DNA_pol3_beta_2"/>
    <property type="match status" value="1"/>
</dbReference>
<dbReference type="PANTHER" id="PTHR30478">
    <property type="entry name" value="DNA POLYMERASE III SUBUNIT BETA"/>
    <property type="match status" value="1"/>
</dbReference>
<dbReference type="SUPFAM" id="SSF55979">
    <property type="entry name" value="DNA clamp"/>
    <property type="match status" value="3"/>
</dbReference>
<dbReference type="Pfam" id="PF02768">
    <property type="entry name" value="DNA_pol3_beta_3"/>
    <property type="match status" value="1"/>
</dbReference>
<keyword evidence="9" id="KW-0238">DNA-binding</keyword>
<dbReference type="InterPro" id="IPR022635">
    <property type="entry name" value="DNA_polIII_beta_C"/>
</dbReference>
<evidence type="ECO:0000256" key="3">
    <source>
        <dbReference type="ARBA" id="ARBA00021035"/>
    </source>
</evidence>
<dbReference type="GO" id="GO:0006271">
    <property type="term" value="P:DNA strand elongation involved in DNA replication"/>
    <property type="evidence" value="ECO:0007669"/>
    <property type="project" value="TreeGrafter"/>
</dbReference>
<evidence type="ECO:0000256" key="6">
    <source>
        <dbReference type="ARBA" id="ARBA00022695"/>
    </source>
</evidence>
<dbReference type="CDD" id="cd00140">
    <property type="entry name" value="beta_clamp"/>
    <property type="match status" value="1"/>
</dbReference>